<comment type="caution">
    <text evidence="1">The sequence shown here is derived from an EMBL/GenBank/DDBJ whole genome shotgun (WGS) entry which is preliminary data.</text>
</comment>
<sequence>MTRGQNTSRDLDALLKSDDFPTEPDVLESIQQRHRECTDVIASIDSQLIRLRARLDSLESQRRYMKGVLSKCKLVMSPARRLPHDVLAYIFDFYAEVYDSELSYRRPPWVLGWVCRQWRSSVLSLPRLWTTFDLDLILEIDSSAHSIPTQLERCRDQSIQITIGDLSAEVSNKVLSMLCSDNRASSWSHASMPMDAHIFEFLRPYTGLFTGLRCLHLDGIDVDHDANADGVSLDVFQNAPALNTVSIWGENDCVDDLKLPWNQITHYTARDSEWFYATNSFHFTILPRLENLQICWLDCIVLDEGTPAPNSPILLPFLHTLILSCAEPDFEGNHKGPPQVLDHLTLPALHTLRLRNGFFNTLHPLLRLVERSKCCLRDLALCALHTSHEEDVLSLIKSGALKDLQVFWIGWGSAYNSETEWVEVFNLRVFRPLVRTSEQEDYLPSLRCFQTNDWDMDTLITIINSRHPIDDRQQSLDCLVLRDHRDWLPARVKERRAESEEKLRELCERGLRLEWGGTDFPEV</sequence>
<keyword evidence="2" id="KW-1185">Reference proteome</keyword>
<organism evidence="1 2">
    <name type="scientific">Marasmius tenuissimus</name>
    <dbReference type="NCBI Taxonomy" id="585030"/>
    <lineage>
        <taxon>Eukaryota</taxon>
        <taxon>Fungi</taxon>
        <taxon>Dikarya</taxon>
        <taxon>Basidiomycota</taxon>
        <taxon>Agaricomycotina</taxon>
        <taxon>Agaricomycetes</taxon>
        <taxon>Agaricomycetidae</taxon>
        <taxon>Agaricales</taxon>
        <taxon>Marasmiineae</taxon>
        <taxon>Marasmiaceae</taxon>
        <taxon>Marasmius</taxon>
    </lineage>
</organism>
<evidence type="ECO:0000313" key="1">
    <source>
        <dbReference type="EMBL" id="KAL0058700.1"/>
    </source>
</evidence>
<protein>
    <recommendedName>
        <fullName evidence="3">F-box domain-containing protein</fullName>
    </recommendedName>
</protein>
<evidence type="ECO:0000313" key="2">
    <source>
        <dbReference type="Proteomes" id="UP001437256"/>
    </source>
</evidence>
<proteinExistence type="predicted"/>
<accession>A0ABR2ZBS2</accession>
<dbReference type="Proteomes" id="UP001437256">
    <property type="component" value="Unassembled WGS sequence"/>
</dbReference>
<name>A0ABR2ZBS2_9AGAR</name>
<reference evidence="1 2" key="1">
    <citation type="submission" date="2024-05" db="EMBL/GenBank/DDBJ databases">
        <title>A draft genome resource for the thread blight pathogen Marasmius tenuissimus strain MS-2.</title>
        <authorList>
            <person name="Yulfo-Soto G.E."/>
            <person name="Baruah I.K."/>
            <person name="Amoako-Attah I."/>
            <person name="Bukari Y."/>
            <person name="Meinhardt L.W."/>
            <person name="Bailey B.A."/>
            <person name="Cohen S.P."/>
        </authorList>
    </citation>
    <scope>NUCLEOTIDE SEQUENCE [LARGE SCALE GENOMIC DNA]</scope>
    <source>
        <strain evidence="1 2">MS-2</strain>
    </source>
</reference>
<gene>
    <name evidence="1" type="ORF">AAF712_014611</name>
</gene>
<dbReference type="EMBL" id="JBBXMP010000283">
    <property type="protein sequence ID" value="KAL0058700.1"/>
    <property type="molecule type" value="Genomic_DNA"/>
</dbReference>
<evidence type="ECO:0008006" key="3">
    <source>
        <dbReference type="Google" id="ProtNLM"/>
    </source>
</evidence>